<dbReference type="RefSeq" id="WP_073049874.1">
    <property type="nucleotide sequence ID" value="NZ_FQZL01000019.1"/>
</dbReference>
<keyword evidence="1" id="KW-0813">Transport</keyword>
<dbReference type="InterPro" id="IPR014731">
    <property type="entry name" value="ETF_asu_C"/>
</dbReference>
<dbReference type="EMBL" id="FQZL01000019">
    <property type="protein sequence ID" value="SHJ39463.1"/>
    <property type="molecule type" value="Genomic_DNA"/>
</dbReference>
<proteinExistence type="predicted"/>
<gene>
    <name evidence="3" type="ORF">SAMN02745751_02455</name>
</gene>
<dbReference type="GO" id="GO:0050660">
    <property type="term" value="F:flavin adenine dinucleotide binding"/>
    <property type="evidence" value="ECO:0007669"/>
    <property type="project" value="InterPro"/>
</dbReference>
<dbReference type="PANTHER" id="PTHR43153">
    <property type="entry name" value="ELECTRON TRANSFER FLAVOPROTEIN ALPHA"/>
    <property type="match status" value="1"/>
</dbReference>
<dbReference type="Proteomes" id="UP000184052">
    <property type="component" value="Unassembled WGS sequence"/>
</dbReference>
<protein>
    <submittedName>
        <fullName evidence="3">Electron transfer flavoprotein alpha subunit apoprotein</fullName>
    </submittedName>
</protein>
<dbReference type="InterPro" id="IPR002048">
    <property type="entry name" value="EF_hand_dom"/>
</dbReference>
<dbReference type="GO" id="GO:0009055">
    <property type="term" value="F:electron transfer activity"/>
    <property type="evidence" value="ECO:0007669"/>
    <property type="project" value="InterPro"/>
</dbReference>
<name>A0A1M6IYE8_9FIRM</name>
<dbReference type="GO" id="GO:0033539">
    <property type="term" value="P:fatty acid beta-oxidation using acyl-CoA dehydrogenase"/>
    <property type="evidence" value="ECO:0007669"/>
    <property type="project" value="TreeGrafter"/>
</dbReference>
<dbReference type="InterPro" id="IPR001308">
    <property type="entry name" value="ETF_a/FixB"/>
</dbReference>
<dbReference type="AlphaFoldDB" id="A0A1M6IYE8"/>
<dbReference type="Pfam" id="PF00766">
    <property type="entry name" value="ETF_alpha"/>
    <property type="match status" value="1"/>
</dbReference>
<feature type="domain" description="EF-hand" evidence="2">
    <location>
        <begin position="304"/>
        <end position="321"/>
    </location>
</feature>
<keyword evidence="4" id="KW-1185">Reference proteome</keyword>
<dbReference type="InterPro" id="IPR029035">
    <property type="entry name" value="DHS-like_NAD/FAD-binding_dom"/>
</dbReference>
<dbReference type="Gene3D" id="3.40.50.620">
    <property type="entry name" value="HUPs"/>
    <property type="match status" value="1"/>
</dbReference>
<sequence length="321" mass="35120">MKIVGIINGYLKDYLTHIRQIRCFVENNFDGFEIEYYVFCNNPKGQIEIPSKAGISWKGLENTTGYLPEEFLDAVVEEFGNNIPDVVLFPGTDGGKELAARLGVRINGTSILGVESVKVLKEGISAEKPVYSSNLTGEFLMRKAPFCISISKSTSTGEDLPGCCLTAQEQEIKKEPDIAKYEWIEEVEISEKVQKYDLSNSNKILVFGKGVGSRESIEKFTETAENLGFDIGVSRPVAMNAWVGMEKLVGVSGTVCKPDVCIASGVSGAAAFSTGIDKSGFIVAINKDENAAIFKKSDIGIVMDYEKVLEEIFKLIDSDKD</sequence>
<dbReference type="SUPFAM" id="SSF52467">
    <property type="entry name" value="DHS-like NAD/FAD-binding domain"/>
    <property type="match status" value="1"/>
</dbReference>
<dbReference type="OrthoDB" id="1912581at2"/>
<evidence type="ECO:0000256" key="1">
    <source>
        <dbReference type="ARBA" id="ARBA00022448"/>
    </source>
</evidence>
<dbReference type="InterPro" id="IPR014729">
    <property type="entry name" value="Rossmann-like_a/b/a_fold"/>
</dbReference>
<accession>A0A1M6IYE8</accession>
<dbReference type="STRING" id="1121476.SAMN02745751_02455"/>
<evidence type="ECO:0000259" key="2">
    <source>
        <dbReference type="PROSITE" id="PS50222"/>
    </source>
</evidence>
<dbReference type="GO" id="GO:0005509">
    <property type="term" value="F:calcium ion binding"/>
    <property type="evidence" value="ECO:0007669"/>
    <property type="project" value="InterPro"/>
</dbReference>
<organism evidence="3 4">
    <name type="scientific">Dethiosulfatibacter aminovorans DSM 17477</name>
    <dbReference type="NCBI Taxonomy" id="1121476"/>
    <lineage>
        <taxon>Bacteria</taxon>
        <taxon>Bacillati</taxon>
        <taxon>Bacillota</taxon>
        <taxon>Tissierellia</taxon>
        <taxon>Dethiosulfatibacter</taxon>
    </lineage>
</organism>
<reference evidence="3 4" key="1">
    <citation type="submission" date="2016-11" db="EMBL/GenBank/DDBJ databases">
        <authorList>
            <person name="Jaros S."/>
            <person name="Januszkiewicz K."/>
            <person name="Wedrychowicz H."/>
        </authorList>
    </citation>
    <scope>NUCLEOTIDE SEQUENCE [LARGE SCALE GENOMIC DNA]</scope>
    <source>
        <strain evidence="3 4">DSM 17477</strain>
    </source>
</reference>
<dbReference type="PANTHER" id="PTHR43153:SF5">
    <property type="entry name" value="PROTEIN FIXB-RELATED"/>
    <property type="match status" value="1"/>
</dbReference>
<dbReference type="PROSITE" id="PS50222">
    <property type="entry name" value="EF_HAND_2"/>
    <property type="match status" value="1"/>
</dbReference>
<evidence type="ECO:0000313" key="3">
    <source>
        <dbReference type="EMBL" id="SHJ39463.1"/>
    </source>
</evidence>
<dbReference type="Gene3D" id="3.40.50.1220">
    <property type="entry name" value="TPP-binding domain"/>
    <property type="match status" value="1"/>
</dbReference>
<evidence type="ECO:0000313" key="4">
    <source>
        <dbReference type="Proteomes" id="UP000184052"/>
    </source>
</evidence>
<dbReference type="SUPFAM" id="SSF52402">
    <property type="entry name" value="Adenine nucleotide alpha hydrolases-like"/>
    <property type="match status" value="1"/>
</dbReference>